<accession>A0A813DCS3</accession>
<comment type="caution">
    <text evidence="1">The sequence shown here is derived from an EMBL/GenBank/DDBJ whole genome shotgun (WGS) entry which is preliminary data.</text>
</comment>
<organism evidence="1 2">
    <name type="scientific">Polarella glacialis</name>
    <name type="common">Dinoflagellate</name>
    <dbReference type="NCBI Taxonomy" id="89957"/>
    <lineage>
        <taxon>Eukaryota</taxon>
        <taxon>Sar</taxon>
        <taxon>Alveolata</taxon>
        <taxon>Dinophyceae</taxon>
        <taxon>Suessiales</taxon>
        <taxon>Suessiaceae</taxon>
        <taxon>Polarella</taxon>
    </lineage>
</organism>
<feature type="non-terminal residue" evidence="1">
    <location>
        <position position="179"/>
    </location>
</feature>
<evidence type="ECO:0000313" key="2">
    <source>
        <dbReference type="Proteomes" id="UP000654075"/>
    </source>
</evidence>
<evidence type="ECO:0000313" key="1">
    <source>
        <dbReference type="EMBL" id="CAE8583411.1"/>
    </source>
</evidence>
<protein>
    <submittedName>
        <fullName evidence="1">Uncharacterized protein</fullName>
    </submittedName>
</protein>
<dbReference type="EMBL" id="CAJNNV010000722">
    <property type="protein sequence ID" value="CAE8583411.1"/>
    <property type="molecule type" value="Genomic_DNA"/>
</dbReference>
<name>A0A813DCS3_POLGL</name>
<dbReference type="OrthoDB" id="437776at2759"/>
<sequence>LCFPVQPTACHQCSMEALLQELQSRVAALEQDAGGAGDGLLPDRKACGGGGSDAQILKKVSTRLQDFEAQITAQLGNLQTDFDKKLSHVNRGASSMKPLDAAGGSAGMDTMAEDLDQLKYDVGELKDLLSNNKGEVNHIRRIVLACERDMEDFTAAMDAVNVDLDEMRARVDATHSIIT</sequence>
<reference evidence="1" key="1">
    <citation type="submission" date="2021-02" db="EMBL/GenBank/DDBJ databases">
        <authorList>
            <person name="Dougan E. K."/>
            <person name="Rhodes N."/>
            <person name="Thang M."/>
            <person name="Chan C."/>
        </authorList>
    </citation>
    <scope>NUCLEOTIDE SEQUENCE</scope>
</reference>
<dbReference type="AlphaFoldDB" id="A0A813DCS3"/>
<keyword evidence="2" id="KW-1185">Reference proteome</keyword>
<proteinExistence type="predicted"/>
<gene>
    <name evidence="1" type="ORF">PGLA1383_LOCUS2379</name>
</gene>
<feature type="non-terminal residue" evidence="1">
    <location>
        <position position="1"/>
    </location>
</feature>
<dbReference type="Proteomes" id="UP000654075">
    <property type="component" value="Unassembled WGS sequence"/>
</dbReference>